<evidence type="ECO:0000313" key="3">
    <source>
        <dbReference type="Proteomes" id="UP000278351"/>
    </source>
</evidence>
<reference evidence="2 3" key="1">
    <citation type="submission" date="2018-11" db="EMBL/GenBank/DDBJ databases">
        <title>Chitinophaga lutea sp.nov., isolate from arsenic contaminated soil.</title>
        <authorList>
            <person name="Zong Y."/>
        </authorList>
    </citation>
    <scope>NUCLEOTIDE SEQUENCE [LARGE SCALE GENOMIC DNA]</scope>
    <source>
        <strain evidence="2 3">ZY74</strain>
    </source>
</reference>
<dbReference type="AlphaFoldDB" id="A0A3N4PMJ8"/>
<comment type="caution">
    <text evidence="2">The sequence shown here is derived from an EMBL/GenBank/DDBJ whole genome shotgun (WGS) entry which is preliminary data.</text>
</comment>
<keyword evidence="3" id="KW-1185">Reference proteome</keyword>
<protein>
    <submittedName>
        <fullName evidence="2">DUF551 domain-containing protein</fullName>
    </submittedName>
</protein>
<dbReference type="EMBL" id="RPDH01000003">
    <property type="protein sequence ID" value="RPE05537.1"/>
    <property type="molecule type" value="Genomic_DNA"/>
</dbReference>
<gene>
    <name evidence="2" type="ORF">EGT74_24445</name>
</gene>
<evidence type="ECO:0000313" key="2">
    <source>
        <dbReference type="EMBL" id="RPE05537.1"/>
    </source>
</evidence>
<dbReference type="OrthoDB" id="5678344at2"/>
<dbReference type="Pfam" id="PF04448">
    <property type="entry name" value="DUF551"/>
    <property type="match status" value="1"/>
</dbReference>
<dbReference type="Proteomes" id="UP000278351">
    <property type="component" value="Unassembled WGS sequence"/>
</dbReference>
<proteinExistence type="predicted"/>
<dbReference type="InterPro" id="IPR007539">
    <property type="entry name" value="DUF551"/>
</dbReference>
<name>A0A3N4PMJ8_9BACT</name>
<organism evidence="2 3">
    <name type="scientific">Chitinophaga lutea</name>
    <dbReference type="NCBI Taxonomy" id="2488634"/>
    <lineage>
        <taxon>Bacteria</taxon>
        <taxon>Pseudomonadati</taxon>
        <taxon>Bacteroidota</taxon>
        <taxon>Chitinophagia</taxon>
        <taxon>Chitinophagales</taxon>
        <taxon>Chitinophagaceae</taxon>
        <taxon>Chitinophaga</taxon>
    </lineage>
</organism>
<accession>A0A3N4PMJ8</accession>
<sequence length="79" mass="8876">MVLEMRRLSSGETKPASQWISVEACLPEPYTEVYAGSFDDDGEFFQTVCHHTGGEWEGSGISEDSLITHWMPFPEPPKI</sequence>
<feature type="domain" description="DUF551" evidence="1">
    <location>
        <begin position="18"/>
        <end position="78"/>
    </location>
</feature>
<evidence type="ECO:0000259" key="1">
    <source>
        <dbReference type="Pfam" id="PF04448"/>
    </source>
</evidence>